<dbReference type="PANTHER" id="PTHR12697">
    <property type="entry name" value="PBS LYASE HEAT-LIKE PROTEIN"/>
    <property type="match status" value="1"/>
</dbReference>
<gene>
    <name evidence="1" type="ORF">A176_004212</name>
</gene>
<proteinExistence type="predicted"/>
<dbReference type="SMART" id="SM00567">
    <property type="entry name" value="EZ_HEAT"/>
    <property type="match status" value="8"/>
</dbReference>
<dbReference type="InterPro" id="IPR011989">
    <property type="entry name" value="ARM-like"/>
</dbReference>
<dbReference type="SUPFAM" id="SSF48371">
    <property type="entry name" value="ARM repeat"/>
    <property type="match status" value="1"/>
</dbReference>
<dbReference type="EMBL" id="CP012109">
    <property type="protein sequence ID" value="AKQ67300.1"/>
    <property type="molecule type" value="Genomic_DNA"/>
</dbReference>
<dbReference type="AlphaFoldDB" id="A0A0H4X114"/>
<dbReference type="Proteomes" id="UP000009026">
    <property type="component" value="Chromosome"/>
</dbReference>
<dbReference type="PATRIC" id="fig|1297742.4.peg.4255"/>
<sequence length="325" mass="35650">MTDWRAERDQALLTLEREKRPAFRTEAALQLYHLASDVPEHAAEFLEVLPRLLSDTQTEVRRAGVSLASVVVPPDALPELLISKLRDEEWQIRLEATGRLADLARPELRGALASMLEDGTFEVRFEAARGIASLQHAAGMDVLLEALDADLLRFRALGALAELGDPRALPPVKKLFGRWLLPAFDRTQAAGVLAKLGDADGATYLLQRSMKKRWSPDRALAVELCGEVKAPGALEHLKSLLDDVKDPCRGAAARGLGRLGDVRAVPWLVGLLQDTQASEDCRLDAADGLWRLGSPEARQAVRNAVSTFPTPEARAELEELLQEEP</sequence>
<dbReference type="Gene3D" id="1.25.10.10">
    <property type="entry name" value="Leucine-rich Repeat Variant"/>
    <property type="match status" value="2"/>
</dbReference>
<evidence type="ECO:0000313" key="1">
    <source>
        <dbReference type="EMBL" id="AKQ67300.1"/>
    </source>
</evidence>
<dbReference type="InterPro" id="IPR004155">
    <property type="entry name" value="PBS_lyase_HEAT"/>
</dbReference>
<reference evidence="1 2" key="1">
    <citation type="journal article" date="2016" name="PLoS ONE">
        <title>Complete Genome Sequence and Comparative Genomics of a Novel Myxobacterium Myxococcus hansupus.</title>
        <authorList>
            <person name="Sharma G."/>
            <person name="Narwani T."/>
            <person name="Subramanian S."/>
        </authorList>
    </citation>
    <scope>NUCLEOTIDE SEQUENCE [LARGE SCALE GENOMIC DNA]</scope>
    <source>
        <strain evidence="2">mixupus</strain>
    </source>
</reference>
<evidence type="ECO:0000313" key="2">
    <source>
        <dbReference type="Proteomes" id="UP000009026"/>
    </source>
</evidence>
<accession>A0A0H4X114</accession>
<dbReference type="STRING" id="1297742.A176_004212"/>
<dbReference type="OrthoDB" id="5493902at2"/>
<name>A0A0H4X114_9BACT</name>
<dbReference type="Pfam" id="PF13646">
    <property type="entry name" value="HEAT_2"/>
    <property type="match status" value="2"/>
</dbReference>
<protein>
    <submittedName>
        <fullName evidence="1">HEAT repeat protein</fullName>
    </submittedName>
</protein>
<dbReference type="eggNOG" id="COG1413">
    <property type="taxonomic scope" value="Bacteria"/>
</dbReference>
<keyword evidence="2" id="KW-1185">Reference proteome</keyword>
<dbReference type="PANTHER" id="PTHR12697:SF5">
    <property type="entry name" value="DEOXYHYPUSINE HYDROXYLASE"/>
    <property type="match status" value="1"/>
</dbReference>
<dbReference type="GO" id="GO:0016491">
    <property type="term" value="F:oxidoreductase activity"/>
    <property type="evidence" value="ECO:0007669"/>
    <property type="project" value="TreeGrafter"/>
</dbReference>
<dbReference type="KEGG" id="mym:A176_004212"/>
<dbReference type="InterPro" id="IPR016024">
    <property type="entry name" value="ARM-type_fold"/>
</dbReference>
<dbReference type="Pfam" id="PF03130">
    <property type="entry name" value="HEAT_PBS"/>
    <property type="match status" value="1"/>
</dbReference>
<dbReference type="RefSeq" id="WP_002634967.1">
    <property type="nucleotide sequence ID" value="NZ_CP012109.1"/>
</dbReference>
<organism evidence="1 2">
    <name type="scientific">Pseudomyxococcus hansupus</name>
    <dbReference type="NCBI Taxonomy" id="1297742"/>
    <lineage>
        <taxon>Bacteria</taxon>
        <taxon>Pseudomonadati</taxon>
        <taxon>Myxococcota</taxon>
        <taxon>Myxococcia</taxon>
        <taxon>Myxococcales</taxon>
        <taxon>Cystobacterineae</taxon>
        <taxon>Myxococcaceae</taxon>
        <taxon>Pseudomyxococcus</taxon>
    </lineage>
</organism>